<evidence type="ECO:0000256" key="24">
    <source>
        <dbReference type="ARBA" id="ARBA00046376"/>
    </source>
</evidence>
<evidence type="ECO:0000256" key="18">
    <source>
        <dbReference type="ARBA" id="ARBA00044912"/>
    </source>
</evidence>
<feature type="transmembrane region" description="Helical" evidence="25">
    <location>
        <begin position="412"/>
        <end position="433"/>
    </location>
</feature>
<feature type="transmembrane region" description="Helical" evidence="25">
    <location>
        <begin position="14"/>
        <end position="33"/>
    </location>
</feature>
<evidence type="ECO:0000256" key="6">
    <source>
        <dbReference type="ARBA" id="ARBA00023136"/>
    </source>
</evidence>
<comment type="subunit">
    <text evidence="24">Homodimer. Interacts with lysosomal protein GLMP (via lumenal domain); the interaction starts while both proteins are still in the endoplasmic reticulum and is required for stabilization of MFSD1 in lysosomes but has no direct effect on its targeting to lysosomes or transporter activity.</text>
</comment>
<evidence type="ECO:0000313" key="27">
    <source>
        <dbReference type="EMBL" id="SKB54107.1"/>
    </source>
</evidence>
<dbReference type="EMBL" id="FUYQ01000010">
    <property type="protein sequence ID" value="SKB54107.1"/>
    <property type="molecule type" value="Genomic_DNA"/>
</dbReference>
<evidence type="ECO:0000256" key="19">
    <source>
        <dbReference type="ARBA" id="ARBA00044919"/>
    </source>
</evidence>
<dbReference type="Proteomes" id="UP000190852">
    <property type="component" value="Unassembled WGS sequence"/>
</dbReference>
<proteinExistence type="inferred from homology"/>
<reference evidence="28" key="1">
    <citation type="submission" date="2017-02" db="EMBL/GenBank/DDBJ databases">
        <authorList>
            <person name="Varghese N."/>
            <person name="Submissions S."/>
        </authorList>
    </citation>
    <scope>NUCLEOTIDE SEQUENCE [LARGE SCALE GENOMIC DNA]</scope>
    <source>
        <strain evidence="28">DSM 24967</strain>
    </source>
</reference>
<keyword evidence="4 25" id="KW-0812">Transmembrane</keyword>
<evidence type="ECO:0000259" key="26">
    <source>
        <dbReference type="PROSITE" id="PS50850"/>
    </source>
</evidence>
<feature type="transmembrane region" description="Helical" evidence="25">
    <location>
        <begin position="374"/>
        <end position="397"/>
    </location>
</feature>
<comment type="catalytic activity">
    <reaction evidence="17">
        <text>L-arginyl-glycine(out) = L-arginyl-glycine(in)</text>
        <dbReference type="Rhea" id="RHEA:79391"/>
        <dbReference type="ChEBI" id="CHEBI:229955"/>
    </reaction>
</comment>
<dbReference type="Pfam" id="PF07690">
    <property type="entry name" value="MFS_1"/>
    <property type="match status" value="1"/>
</dbReference>
<name>A0A1T5C3Y5_9BACT</name>
<evidence type="ECO:0000256" key="20">
    <source>
        <dbReference type="ARBA" id="ARBA00044924"/>
    </source>
</evidence>
<comment type="catalytic activity">
    <reaction evidence="20">
        <text>L-lysyl-glycine(out) = L-lysyl-glycine(in)</text>
        <dbReference type="Rhea" id="RHEA:79407"/>
        <dbReference type="ChEBI" id="CHEBI:191202"/>
    </reaction>
</comment>
<evidence type="ECO:0000256" key="4">
    <source>
        <dbReference type="ARBA" id="ARBA00022692"/>
    </source>
</evidence>
<dbReference type="RefSeq" id="WP_068186671.1">
    <property type="nucleotide sequence ID" value="NZ_FUYQ01000010.1"/>
</dbReference>
<comment type="catalytic activity">
    <reaction evidence="13">
        <text>L-alpha-aminoacyl-L-lysine(out) = L-alpha-aminoacyl-L-lysine(in)</text>
        <dbReference type="Rhea" id="RHEA:79383"/>
        <dbReference type="ChEBI" id="CHEBI:229966"/>
    </reaction>
</comment>
<keyword evidence="6 25" id="KW-0472">Membrane</keyword>
<feature type="transmembrane region" description="Helical" evidence="25">
    <location>
        <begin position="55"/>
        <end position="79"/>
    </location>
</feature>
<feature type="transmembrane region" description="Helical" evidence="25">
    <location>
        <begin position="312"/>
        <end position="331"/>
    </location>
</feature>
<feature type="transmembrane region" description="Helical" evidence="25">
    <location>
        <begin position="86"/>
        <end position="105"/>
    </location>
</feature>
<evidence type="ECO:0000256" key="16">
    <source>
        <dbReference type="ARBA" id="ARBA00044900"/>
    </source>
</evidence>
<feature type="transmembrane region" description="Helical" evidence="25">
    <location>
        <begin position="337"/>
        <end position="362"/>
    </location>
</feature>
<dbReference type="GO" id="GO:0005765">
    <property type="term" value="C:lysosomal membrane"/>
    <property type="evidence" value="ECO:0007669"/>
    <property type="project" value="UniProtKB-SubCell"/>
</dbReference>
<feature type="domain" description="Major facilitator superfamily (MFS) profile" evidence="26">
    <location>
        <begin position="19"/>
        <end position="438"/>
    </location>
</feature>
<evidence type="ECO:0000256" key="5">
    <source>
        <dbReference type="ARBA" id="ARBA00022989"/>
    </source>
</evidence>
<dbReference type="AlphaFoldDB" id="A0A1T5C3Y5"/>
<evidence type="ECO:0000256" key="22">
    <source>
        <dbReference type="ARBA" id="ARBA00045018"/>
    </source>
</evidence>
<keyword evidence="5 25" id="KW-1133">Transmembrane helix</keyword>
<evidence type="ECO:0000256" key="2">
    <source>
        <dbReference type="ARBA" id="ARBA00008335"/>
    </source>
</evidence>
<comment type="catalytic activity">
    <reaction evidence="9">
        <text>L-histidyl-glycine(out) = L-histidyl-glycine(in)</text>
        <dbReference type="Rhea" id="RHEA:79395"/>
        <dbReference type="ChEBI" id="CHEBI:229957"/>
    </reaction>
</comment>
<evidence type="ECO:0000313" key="28">
    <source>
        <dbReference type="Proteomes" id="UP000190852"/>
    </source>
</evidence>
<evidence type="ECO:0000256" key="1">
    <source>
        <dbReference type="ARBA" id="ARBA00004155"/>
    </source>
</evidence>
<evidence type="ECO:0000256" key="3">
    <source>
        <dbReference type="ARBA" id="ARBA00022448"/>
    </source>
</evidence>
<organism evidence="27 28">
    <name type="scientific">Parabacteroides chartae</name>
    <dbReference type="NCBI Taxonomy" id="1037355"/>
    <lineage>
        <taxon>Bacteria</taxon>
        <taxon>Pseudomonadati</taxon>
        <taxon>Bacteroidota</taxon>
        <taxon>Bacteroidia</taxon>
        <taxon>Bacteroidales</taxon>
        <taxon>Tannerellaceae</taxon>
        <taxon>Parabacteroides</taxon>
    </lineage>
</organism>
<comment type="catalytic activity">
    <reaction evidence="8">
        <text>L-lysyl-L-alanine(out) = L-lysyl-L-alanine(in)</text>
        <dbReference type="Rhea" id="RHEA:79399"/>
        <dbReference type="ChEBI" id="CHEBI:229954"/>
    </reaction>
</comment>
<evidence type="ECO:0000256" key="15">
    <source>
        <dbReference type="ARBA" id="ARBA00044899"/>
    </source>
</evidence>
<evidence type="ECO:0000256" key="23">
    <source>
        <dbReference type="ARBA" id="ARBA00045709"/>
    </source>
</evidence>
<feature type="transmembrane region" description="Helical" evidence="25">
    <location>
        <begin position="246"/>
        <end position="265"/>
    </location>
</feature>
<dbReference type="InterPro" id="IPR011701">
    <property type="entry name" value="MFS"/>
</dbReference>
<comment type="catalytic activity">
    <reaction evidence="11">
        <text>L-alpha-aminoacyl-L-histidine(out) = L-alpha-aminoacyl-L-histidine(in)</text>
        <dbReference type="Rhea" id="RHEA:79375"/>
        <dbReference type="ChEBI" id="CHEBI:229967"/>
    </reaction>
</comment>
<evidence type="ECO:0000256" key="21">
    <source>
        <dbReference type="ARBA" id="ARBA00044985"/>
    </source>
</evidence>
<comment type="catalytic activity">
    <reaction evidence="15">
        <text>L-arginyl-L-alpha-amino acid(out) = L-arginyl-L-alpha-amino acid(in)</text>
        <dbReference type="Rhea" id="RHEA:79371"/>
        <dbReference type="ChEBI" id="CHEBI:84315"/>
    </reaction>
</comment>
<evidence type="ECO:0000256" key="12">
    <source>
        <dbReference type="ARBA" id="ARBA00044891"/>
    </source>
</evidence>
<sequence>MTEKIQKKLSDSKGARWAALAVVAFTMLCGYFLTDVMSPLKPMLESELLWSSTDYGIFTSAYGWFNVFLLMLIFGGMILDKMGVRFTGFNACLLMLVGCGIKYYAISDYFAMDGLIILGMKAQVAIAAFGYAIFGVGVEIAGITVSKIIVKWFKGKELALAMGLEMATARIGTMLAMSVSVPFAKYFNSVSAPILLCFIMLCIGLIAFIVYIFMDRKLDASLTDADKDAEEPFRVKDIFLIITNKGFWLIALLCVLFYSAVFPFLKYATDLMVNKYAVDPELAGIIPSLLPLGTLFLTPFFGNLYDRKGKGATIMIIGACMLIGVHLLFALPLLNQWWFATIIMIILGVAFSLVPSAMWPSVPKIIPENQLGTAYALIFWVQNWGLMGVPALIGWVLDRYCKLEGDGPAYDYTLPMIIFTGFGVLALVVALMLKAEDKKKGYGLEKPNIK</sequence>
<dbReference type="InterPro" id="IPR052187">
    <property type="entry name" value="MFSD1"/>
</dbReference>
<dbReference type="GO" id="GO:0022857">
    <property type="term" value="F:transmembrane transporter activity"/>
    <property type="evidence" value="ECO:0007669"/>
    <property type="project" value="InterPro"/>
</dbReference>
<evidence type="ECO:0000256" key="17">
    <source>
        <dbReference type="ARBA" id="ARBA00044903"/>
    </source>
</evidence>
<dbReference type="PROSITE" id="PS50850">
    <property type="entry name" value="MFS"/>
    <property type="match status" value="1"/>
</dbReference>
<dbReference type="InterPro" id="IPR036259">
    <property type="entry name" value="MFS_trans_sf"/>
</dbReference>
<comment type="catalytic activity">
    <reaction evidence="19">
        <text>L-alanyl-L-lysine(out) = L-alanyl-L-lysine(in)</text>
        <dbReference type="Rhea" id="RHEA:79415"/>
        <dbReference type="ChEBI" id="CHEBI:192470"/>
    </reaction>
</comment>
<dbReference type="SUPFAM" id="SSF103473">
    <property type="entry name" value="MFS general substrate transporter"/>
    <property type="match status" value="1"/>
</dbReference>
<comment type="catalytic activity">
    <reaction evidence="14">
        <text>L-aspartyl-L-lysine(out) = L-aspartyl-L-lysine(in)</text>
        <dbReference type="Rhea" id="RHEA:79411"/>
        <dbReference type="ChEBI" id="CHEBI:229953"/>
    </reaction>
</comment>
<feature type="transmembrane region" description="Helical" evidence="25">
    <location>
        <begin position="125"/>
        <end position="146"/>
    </location>
</feature>
<feature type="transmembrane region" description="Helical" evidence="25">
    <location>
        <begin position="285"/>
        <end position="305"/>
    </location>
</feature>
<dbReference type="PANTHER" id="PTHR23512">
    <property type="entry name" value="MAJOR FACILITATOR SUPERFAMILY DOMAIN-CONTAINING PROTEIN 1"/>
    <property type="match status" value="1"/>
</dbReference>
<gene>
    <name evidence="27" type="ORF">SAMN05660349_01660</name>
</gene>
<evidence type="ECO:0000256" key="9">
    <source>
        <dbReference type="ARBA" id="ARBA00044878"/>
    </source>
</evidence>
<comment type="subcellular location">
    <subcellularLocation>
        <location evidence="1">Lysosome membrane</location>
        <topology evidence="1">Multi-pass membrane protein</topology>
    </subcellularLocation>
</comment>
<comment type="catalytic activity">
    <reaction evidence="16">
        <text>L-lysyl-L-lysine(out) = L-lysyl-L-lysine(in)</text>
        <dbReference type="Rhea" id="RHEA:79403"/>
        <dbReference type="ChEBI" id="CHEBI:229956"/>
    </reaction>
</comment>
<comment type="catalytic activity">
    <reaction evidence="10">
        <text>L-alpha-aminoacyl-L-arginine(out) = L-alpha-aminoacyl-L-arginine(in)</text>
        <dbReference type="Rhea" id="RHEA:79367"/>
        <dbReference type="ChEBI" id="CHEBI:229968"/>
    </reaction>
</comment>
<evidence type="ECO:0000256" key="11">
    <source>
        <dbReference type="ARBA" id="ARBA00044884"/>
    </source>
</evidence>
<keyword evidence="3" id="KW-0813">Transport</keyword>
<comment type="function">
    <text evidence="23">Lysosomal dipeptide uniporter that selectively exports lysine, arginine or histidine-containing dipeptides with a net positive charge from the lysosome lumen into the cytosol. Could play a role in a specific type of protein O-glycosylation indirectly regulating macrophages migration and tissue invasion. Also essential for liver homeostasis.</text>
</comment>
<comment type="similarity">
    <text evidence="2">Belongs to the major facilitator superfamily.</text>
</comment>
<comment type="catalytic activity">
    <reaction evidence="18">
        <text>L-histidyl-L-alpha-amino acid(out) = L-histidyl-L-alpha-amino acid(in)</text>
        <dbReference type="Rhea" id="RHEA:79379"/>
        <dbReference type="ChEBI" id="CHEBI:229964"/>
    </reaction>
</comment>
<keyword evidence="7" id="KW-0458">Lysosome</keyword>
<feature type="transmembrane region" description="Helical" evidence="25">
    <location>
        <begin position="190"/>
        <end position="213"/>
    </location>
</feature>
<evidence type="ECO:0000256" key="7">
    <source>
        <dbReference type="ARBA" id="ARBA00023228"/>
    </source>
</evidence>
<evidence type="ECO:0000256" key="10">
    <source>
        <dbReference type="ARBA" id="ARBA00044881"/>
    </source>
</evidence>
<dbReference type="InterPro" id="IPR020846">
    <property type="entry name" value="MFS_dom"/>
</dbReference>
<evidence type="ECO:0000256" key="13">
    <source>
        <dbReference type="ARBA" id="ARBA00044893"/>
    </source>
</evidence>
<feature type="transmembrane region" description="Helical" evidence="25">
    <location>
        <begin position="158"/>
        <end position="184"/>
    </location>
</feature>
<evidence type="ECO:0000256" key="25">
    <source>
        <dbReference type="SAM" id="Phobius"/>
    </source>
</evidence>
<evidence type="ECO:0000256" key="8">
    <source>
        <dbReference type="ARBA" id="ARBA00044876"/>
    </source>
</evidence>
<evidence type="ECO:0000256" key="14">
    <source>
        <dbReference type="ARBA" id="ARBA00044898"/>
    </source>
</evidence>
<keyword evidence="28" id="KW-1185">Reference proteome</keyword>
<dbReference type="Gene3D" id="1.20.1250.20">
    <property type="entry name" value="MFS general substrate transporter like domains"/>
    <property type="match status" value="2"/>
</dbReference>
<protein>
    <recommendedName>
        <fullName evidence="21">Lysosomal dipeptide transporter MFSD1</fullName>
    </recommendedName>
    <alternativeName>
        <fullName evidence="22">Major facilitator superfamily domain-containing protein 1</fullName>
    </alternativeName>
</protein>
<comment type="catalytic activity">
    <reaction evidence="12">
        <text>L-lysyl-L-alpha-amino acid(out) = L-lysyl-L-alpha-amino acid(in)</text>
        <dbReference type="Rhea" id="RHEA:79387"/>
        <dbReference type="ChEBI" id="CHEBI:229965"/>
    </reaction>
</comment>
<dbReference type="PANTHER" id="PTHR23512:SF3">
    <property type="entry name" value="MAJOR FACILITATOR SUPERFAMILY DOMAIN-CONTAINING PROTEIN 1"/>
    <property type="match status" value="1"/>
</dbReference>
<accession>A0A1T5C3Y5</accession>